<accession>K0STX7</accession>
<evidence type="ECO:0000313" key="1">
    <source>
        <dbReference type="EMBL" id="EJK68860.1"/>
    </source>
</evidence>
<dbReference type="AlphaFoldDB" id="K0STX7"/>
<protein>
    <submittedName>
        <fullName evidence="1">Uncharacterized protein</fullName>
    </submittedName>
</protein>
<gene>
    <name evidence="1" type="ORF">THAOC_09927</name>
</gene>
<dbReference type="EMBL" id="AGNL01010768">
    <property type="protein sequence ID" value="EJK68860.1"/>
    <property type="molecule type" value="Genomic_DNA"/>
</dbReference>
<name>K0STX7_THAOC</name>
<dbReference type="Proteomes" id="UP000266841">
    <property type="component" value="Unassembled WGS sequence"/>
</dbReference>
<organism evidence="1 2">
    <name type="scientific">Thalassiosira oceanica</name>
    <name type="common">Marine diatom</name>
    <dbReference type="NCBI Taxonomy" id="159749"/>
    <lineage>
        <taxon>Eukaryota</taxon>
        <taxon>Sar</taxon>
        <taxon>Stramenopiles</taxon>
        <taxon>Ochrophyta</taxon>
        <taxon>Bacillariophyta</taxon>
        <taxon>Coscinodiscophyceae</taxon>
        <taxon>Thalassiosirophycidae</taxon>
        <taxon>Thalassiosirales</taxon>
        <taxon>Thalassiosiraceae</taxon>
        <taxon>Thalassiosira</taxon>
    </lineage>
</organism>
<comment type="caution">
    <text evidence="1">The sequence shown here is derived from an EMBL/GenBank/DDBJ whole genome shotgun (WGS) entry which is preliminary data.</text>
</comment>
<sequence length="142" mass="15318">MLSNAALWPRGRLSGVPLARRLALMDRRLCGPPSTGACSFNEVLEDSQVSSSGLSKAALWPRGDSRGYPWLSPLRRPWGAGENQELSRTPLSLRFASLRCAACAHGQPLDLSTCPGSTPCEANAATPRYSKIPQSNRLPDQT</sequence>
<keyword evidence="2" id="KW-1185">Reference proteome</keyword>
<proteinExistence type="predicted"/>
<evidence type="ECO:0000313" key="2">
    <source>
        <dbReference type="Proteomes" id="UP000266841"/>
    </source>
</evidence>
<reference evidence="1 2" key="1">
    <citation type="journal article" date="2012" name="Genome Biol.">
        <title>Genome and low-iron response of an oceanic diatom adapted to chronic iron limitation.</title>
        <authorList>
            <person name="Lommer M."/>
            <person name="Specht M."/>
            <person name="Roy A.S."/>
            <person name="Kraemer L."/>
            <person name="Andreson R."/>
            <person name="Gutowska M.A."/>
            <person name="Wolf J."/>
            <person name="Bergner S.V."/>
            <person name="Schilhabel M.B."/>
            <person name="Klostermeier U.C."/>
            <person name="Beiko R.G."/>
            <person name="Rosenstiel P."/>
            <person name="Hippler M."/>
            <person name="Laroche J."/>
        </authorList>
    </citation>
    <scope>NUCLEOTIDE SEQUENCE [LARGE SCALE GENOMIC DNA]</scope>
    <source>
        <strain evidence="1 2">CCMP1005</strain>
    </source>
</reference>